<dbReference type="InterPro" id="IPR053147">
    <property type="entry name" value="Hsp_HslJ-like"/>
</dbReference>
<keyword evidence="3" id="KW-1185">Reference proteome</keyword>
<dbReference type="Pfam" id="PF03724">
    <property type="entry name" value="META"/>
    <property type="match status" value="1"/>
</dbReference>
<dbReference type="EMBL" id="JBHUHR010000004">
    <property type="protein sequence ID" value="MFD2033581.1"/>
    <property type="molecule type" value="Genomic_DNA"/>
</dbReference>
<gene>
    <name evidence="2" type="ORF">ACFSKL_02205</name>
</gene>
<accession>A0ABW4VIT4</accession>
<name>A0ABW4VIT4_9BACT</name>
<comment type="caution">
    <text evidence="2">The sequence shown here is derived from an EMBL/GenBank/DDBJ whole genome shotgun (WGS) entry which is preliminary data.</text>
</comment>
<dbReference type="PANTHER" id="PTHR35535:SF2">
    <property type="entry name" value="DUF306 DOMAIN-CONTAINING PROTEIN"/>
    <property type="match status" value="1"/>
</dbReference>
<dbReference type="RefSeq" id="WP_376883116.1">
    <property type="nucleotide sequence ID" value="NZ_JBHUHR010000004.1"/>
</dbReference>
<sequence length="267" mass="30162">MNHSPSILILLILSIILLSCSNGINKKSDDLKDSVNAETGKKLEGNNHVEDKIYFRATGTEPFWGMEISENTIKLTTIGDSIITPHTHPIHAMDANVKMYKIQTESLGMTVQIVQSECANAMSGKISPYKVTIDYRENIDEKLTTLLGCGDYITDYRLHDIWVLEKMNGKDIREEDISKEFPMLEINSTTNKFVGFAGCNRINGSLFSEKELIRFTDIATTEMMCDAFDIESEFLKALQSTTGYKIENNRLTLSNPDKKLLIFKKID</sequence>
<evidence type="ECO:0000259" key="1">
    <source>
        <dbReference type="Pfam" id="PF03724"/>
    </source>
</evidence>
<evidence type="ECO:0000313" key="3">
    <source>
        <dbReference type="Proteomes" id="UP001597361"/>
    </source>
</evidence>
<proteinExistence type="predicted"/>
<dbReference type="Gene3D" id="2.40.128.270">
    <property type="match status" value="1"/>
</dbReference>
<dbReference type="InterPro" id="IPR005184">
    <property type="entry name" value="DUF306_Meta_HslJ"/>
</dbReference>
<protein>
    <submittedName>
        <fullName evidence="2">META domain-containing protein</fullName>
    </submittedName>
</protein>
<dbReference type="PANTHER" id="PTHR35535">
    <property type="entry name" value="HEAT SHOCK PROTEIN HSLJ"/>
    <property type="match status" value="1"/>
</dbReference>
<evidence type="ECO:0000313" key="2">
    <source>
        <dbReference type="EMBL" id="MFD2033581.1"/>
    </source>
</evidence>
<feature type="domain" description="DUF306" evidence="1">
    <location>
        <begin position="160"/>
        <end position="263"/>
    </location>
</feature>
<organism evidence="2 3">
    <name type="scientific">Belliella marina</name>
    <dbReference type="NCBI Taxonomy" id="1644146"/>
    <lineage>
        <taxon>Bacteria</taxon>
        <taxon>Pseudomonadati</taxon>
        <taxon>Bacteroidota</taxon>
        <taxon>Cytophagia</taxon>
        <taxon>Cytophagales</taxon>
        <taxon>Cyclobacteriaceae</taxon>
        <taxon>Belliella</taxon>
    </lineage>
</organism>
<reference evidence="3" key="1">
    <citation type="journal article" date="2019" name="Int. J. Syst. Evol. Microbiol.">
        <title>The Global Catalogue of Microorganisms (GCM) 10K type strain sequencing project: providing services to taxonomists for standard genome sequencing and annotation.</title>
        <authorList>
            <consortium name="The Broad Institute Genomics Platform"/>
            <consortium name="The Broad Institute Genome Sequencing Center for Infectious Disease"/>
            <person name="Wu L."/>
            <person name="Ma J."/>
        </authorList>
    </citation>
    <scope>NUCLEOTIDE SEQUENCE [LARGE SCALE GENOMIC DNA]</scope>
    <source>
        <strain evidence="3">CGMCC 1.15180</strain>
    </source>
</reference>
<dbReference type="InterPro" id="IPR038670">
    <property type="entry name" value="HslJ-like_sf"/>
</dbReference>
<dbReference type="Proteomes" id="UP001597361">
    <property type="component" value="Unassembled WGS sequence"/>
</dbReference>